<comment type="similarity">
    <text evidence="1 5">Belongs to the UDP-glycosyltransferase family.</text>
</comment>
<dbReference type="InterPro" id="IPR050271">
    <property type="entry name" value="UDP-glycosyltransferase"/>
</dbReference>
<keyword evidence="7" id="KW-1185">Reference proteome</keyword>
<accession>A0A914PH02</accession>
<dbReference type="EC" id="2.4.1.17" evidence="6"/>
<evidence type="ECO:0000313" key="7">
    <source>
        <dbReference type="Proteomes" id="UP000887578"/>
    </source>
</evidence>
<dbReference type="AlphaFoldDB" id="A0A914PH02"/>
<dbReference type="PANTHER" id="PTHR48043:SF143">
    <property type="entry name" value="UDP-GLUCURONOSYLTRANSFERASE"/>
    <property type="match status" value="1"/>
</dbReference>
<organism evidence="7 8">
    <name type="scientific">Panagrolaimus davidi</name>
    <dbReference type="NCBI Taxonomy" id="227884"/>
    <lineage>
        <taxon>Eukaryota</taxon>
        <taxon>Metazoa</taxon>
        <taxon>Ecdysozoa</taxon>
        <taxon>Nematoda</taxon>
        <taxon>Chromadorea</taxon>
        <taxon>Rhabditida</taxon>
        <taxon>Tylenchina</taxon>
        <taxon>Panagrolaimomorpha</taxon>
        <taxon>Panagrolaimoidea</taxon>
        <taxon>Panagrolaimidae</taxon>
        <taxon>Panagrolaimus</taxon>
    </lineage>
</organism>
<dbReference type="InterPro" id="IPR002213">
    <property type="entry name" value="UDP_glucos_trans"/>
</dbReference>
<dbReference type="PROSITE" id="PS00375">
    <property type="entry name" value="UDPGT"/>
    <property type="match status" value="1"/>
</dbReference>
<dbReference type="SUPFAM" id="SSF53756">
    <property type="entry name" value="UDP-Glycosyltransferase/glycogen phosphorylase"/>
    <property type="match status" value="1"/>
</dbReference>
<keyword evidence="6" id="KW-0812">Transmembrane</keyword>
<dbReference type="PANTHER" id="PTHR48043">
    <property type="entry name" value="EG:EG0003.4 PROTEIN-RELATED"/>
    <property type="match status" value="1"/>
</dbReference>
<dbReference type="Proteomes" id="UP000887578">
    <property type="component" value="Unplaced"/>
</dbReference>
<dbReference type="GO" id="GO:0015020">
    <property type="term" value="F:glucuronosyltransferase activity"/>
    <property type="evidence" value="ECO:0007669"/>
    <property type="project" value="UniProtKB-EC"/>
</dbReference>
<protein>
    <recommendedName>
        <fullName evidence="6">UDP-glucuronosyltransferase</fullName>
        <ecNumber evidence="6">2.4.1.17</ecNumber>
    </recommendedName>
</protein>
<dbReference type="Gene3D" id="3.40.50.2000">
    <property type="entry name" value="Glycogen Phosphorylase B"/>
    <property type="match status" value="1"/>
</dbReference>
<comment type="catalytic activity">
    <reaction evidence="4 6">
        <text>glucuronate acceptor + UDP-alpha-D-glucuronate = acceptor beta-D-glucuronoside + UDP + H(+)</text>
        <dbReference type="Rhea" id="RHEA:21032"/>
        <dbReference type="ChEBI" id="CHEBI:15378"/>
        <dbReference type="ChEBI" id="CHEBI:58052"/>
        <dbReference type="ChEBI" id="CHEBI:58223"/>
        <dbReference type="ChEBI" id="CHEBI:132367"/>
        <dbReference type="ChEBI" id="CHEBI:132368"/>
        <dbReference type="EC" id="2.4.1.17"/>
    </reaction>
</comment>
<evidence type="ECO:0000256" key="6">
    <source>
        <dbReference type="RuleBase" id="RU362059"/>
    </source>
</evidence>
<dbReference type="WBParaSite" id="PDA_v2.g17569.t1">
    <property type="protein sequence ID" value="PDA_v2.g17569.t1"/>
    <property type="gene ID" value="PDA_v2.g17569"/>
</dbReference>
<reference evidence="8" key="1">
    <citation type="submission" date="2022-11" db="UniProtKB">
        <authorList>
            <consortium name="WormBaseParasite"/>
        </authorList>
    </citation>
    <scope>IDENTIFICATION</scope>
</reference>
<dbReference type="FunFam" id="3.40.50.2000:FF:000021">
    <property type="entry name" value="UDP-glucuronosyltransferase"/>
    <property type="match status" value="1"/>
</dbReference>
<sequence length="385" mass="43304">MIDLCGLGIAHFLGIKNHIWHSTTPLHDNVAYNLGVPSPISYVPSTEENLVGTKMTFRERAFNFYMYLVSIYLHHYGTNKATAAIQKIAGPTFPNVRKIASESTLAFINSDEFLDIPRPILHKTIYIGGLGIDEAKPVEEPFNSFLMQSKNGVIVFSLGTIAPTALIDDTTKQNIINIFSQFKDFNFIVKVDKDEEMFVELAAKTTNILTTSWMPQSDILGHERIKLFIMHGGFNGLLEAAIRGVPVIVIPLYADQYRNAKTAEYRGFGIVVEKMQLGGSALKTAINTILTNSSHTVKAKRISALIRSKPFKPNETFIKWINFVSINGLLPELTPEGAKMGIIEYFCLDVIVVTFSLPIFIMFFVAYIIRQIYYYSFIHTKLKLE</sequence>
<keyword evidence="2 5" id="KW-0328">Glycosyltransferase</keyword>
<evidence type="ECO:0000256" key="4">
    <source>
        <dbReference type="ARBA" id="ARBA00047475"/>
    </source>
</evidence>
<keyword evidence="6" id="KW-1133">Transmembrane helix</keyword>
<proteinExistence type="inferred from homology"/>
<evidence type="ECO:0000256" key="5">
    <source>
        <dbReference type="RuleBase" id="RU003718"/>
    </source>
</evidence>
<feature type="transmembrane region" description="Helical" evidence="6">
    <location>
        <begin position="350"/>
        <end position="369"/>
    </location>
</feature>
<evidence type="ECO:0000313" key="8">
    <source>
        <dbReference type="WBParaSite" id="PDA_v2.g17569.t1"/>
    </source>
</evidence>
<name>A0A914PH02_9BILA</name>
<dbReference type="CDD" id="cd03784">
    <property type="entry name" value="GT1_Gtf-like"/>
    <property type="match status" value="1"/>
</dbReference>
<evidence type="ECO:0000256" key="1">
    <source>
        <dbReference type="ARBA" id="ARBA00009995"/>
    </source>
</evidence>
<dbReference type="Pfam" id="PF00201">
    <property type="entry name" value="UDPGT"/>
    <property type="match status" value="1"/>
</dbReference>
<keyword evidence="6" id="KW-0472">Membrane</keyword>
<keyword evidence="3 5" id="KW-0808">Transferase</keyword>
<evidence type="ECO:0000256" key="3">
    <source>
        <dbReference type="ARBA" id="ARBA00022679"/>
    </source>
</evidence>
<dbReference type="GO" id="GO:0016020">
    <property type="term" value="C:membrane"/>
    <property type="evidence" value="ECO:0007669"/>
    <property type="project" value="UniProtKB-SubCell"/>
</dbReference>
<comment type="subcellular location">
    <subcellularLocation>
        <location evidence="6">Membrane</location>
        <topology evidence="6">Single-pass membrane protein</topology>
    </subcellularLocation>
</comment>
<evidence type="ECO:0000256" key="2">
    <source>
        <dbReference type="ARBA" id="ARBA00022676"/>
    </source>
</evidence>
<dbReference type="InterPro" id="IPR035595">
    <property type="entry name" value="UDP_glycos_trans_CS"/>
</dbReference>